<evidence type="ECO:0000313" key="2">
    <source>
        <dbReference type="Proteomes" id="UP000321717"/>
    </source>
</evidence>
<protein>
    <submittedName>
        <fullName evidence="1">Uncharacterized protein</fullName>
    </submittedName>
</protein>
<name>A0A512HKN5_9HYPH</name>
<reference evidence="1 2" key="1">
    <citation type="submission" date="2019-07" db="EMBL/GenBank/DDBJ databases">
        <title>Whole genome shotgun sequence of Rhizobium naphthalenivorans NBRC 107585.</title>
        <authorList>
            <person name="Hosoyama A."/>
            <person name="Uohara A."/>
            <person name="Ohji S."/>
            <person name="Ichikawa N."/>
        </authorList>
    </citation>
    <scope>NUCLEOTIDE SEQUENCE [LARGE SCALE GENOMIC DNA]</scope>
    <source>
        <strain evidence="1 2">NBRC 107585</strain>
    </source>
</reference>
<dbReference type="AlphaFoldDB" id="A0A512HKN5"/>
<gene>
    <name evidence="1" type="ORF">RNA01_29020</name>
</gene>
<comment type="caution">
    <text evidence="1">The sequence shown here is derived from an EMBL/GenBank/DDBJ whole genome shotgun (WGS) entry which is preliminary data.</text>
</comment>
<evidence type="ECO:0000313" key="1">
    <source>
        <dbReference type="EMBL" id="GEO85970.1"/>
    </source>
</evidence>
<organism evidence="1 2">
    <name type="scientific">Ciceribacter naphthalenivorans</name>
    <dbReference type="NCBI Taxonomy" id="1118451"/>
    <lineage>
        <taxon>Bacteria</taxon>
        <taxon>Pseudomonadati</taxon>
        <taxon>Pseudomonadota</taxon>
        <taxon>Alphaproteobacteria</taxon>
        <taxon>Hyphomicrobiales</taxon>
        <taxon>Rhizobiaceae</taxon>
        <taxon>Ciceribacter</taxon>
    </lineage>
</organism>
<accession>A0A512HKN5</accession>
<dbReference type="EMBL" id="BJZP01000014">
    <property type="protein sequence ID" value="GEO85970.1"/>
    <property type="molecule type" value="Genomic_DNA"/>
</dbReference>
<dbReference type="Proteomes" id="UP000321717">
    <property type="component" value="Unassembled WGS sequence"/>
</dbReference>
<dbReference type="RefSeq" id="WP_170253457.1">
    <property type="nucleotide sequence ID" value="NZ_BJZP01000014.1"/>
</dbReference>
<proteinExistence type="predicted"/>
<keyword evidence="2" id="KW-1185">Reference proteome</keyword>
<sequence>MRLDRNQPPLEVEPIEVQSLHELDVGRFRPPRDEALEFLDAHDDDHVLATLRHALRPFHTGMPHTSLKRAFAPYSFQRLTAARLPVRLAFSSVLSVWPF</sequence>